<dbReference type="EMBL" id="CP049933">
    <property type="protein sequence ID" value="QIM19781.1"/>
    <property type="molecule type" value="Genomic_DNA"/>
</dbReference>
<name>A0ABX6JZP2_9MICO</name>
<evidence type="ECO:0000256" key="5">
    <source>
        <dbReference type="SAM" id="MobiDB-lite"/>
    </source>
</evidence>
<feature type="DNA-binding region" description="H-T-H motif" evidence="4">
    <location>
        <begin position="68"/>
        <end position="87"/>
    </location>
</feature>
<keyword evidence="3" id="KW-0804">Transcription</keyword>
<evidence type="ECO:0000256" key="3">
    <source>
        <dbReference type="ARBA" id="ARBA00023163"/>
    </source>
</evidence>
<evidence type="ECO:0000313" key="8">
    <source>
        <dbReference type="Proteomes" id="UP000503441"/>
    </source>
</evidence>
<evidence type="ECO:0000256" key="2">
    <source>
        <dbReference type="ARBA" id="ARBA00023125"/>
    </source>
</evidence>
<evidence type="ECO:0000259" key="6">
    <source>
        <dbReference type="PROSITE" id="PS50977"/>
    </source>
</evidence>
<dbReference type="InterPro" id="IPR050109">
    <property type="entry name" value="HTH-type_TetR-like_transc_reg"/>
</dbReference>
<evidence type="ECO:0000313" key="7">
    <source>
        <dbReference type="EMBL" id="QIM19781.1"/>
    </source>
</evidence>
<keyword evidence="8" id="KW-1185">Reference proteome</keyword>
<dbReference type="PRINTS" id="PR00455">
    <property type="entry name" value="HTHTETR"/>
</dbReference>
<proteinExistence type="predicted"/>
<dbReference type="Pfam" id="PF00440">
    <property type="entry name" value="TetR_N"/>
    <property type="match status" value="1"/>
</dbReference>
<feature type="compositionally biased region" description="Polar residues" evidence="5">
    <location>
        <begin position="14"/>
        <end position="27"/>
    </location>
</feature>
<evidence type="ECO:0000256" key="4">
    <source>
        <dbReference type="PROSITE-ProRule" id="PRU00335"/>
    </source>
</evidence>
<dbReference type="Gene3D" id="1.10.357.10">
    <property type="entry name" value="Tetracycline Repressor, domain 2"/>
    <property type="match status" value="1"/>
</dbReference>
<dbReference type="InterPro" id="IPR009057">
    <property type="entry name" value="Homeodomain-like_sf"/>
</dbReference>
<sequence length="207" mass="22468">MGSQASELVPDIQSGVSESLRQASETLNRAAERAATPKPAQSKAARTREELLLAAAQVFAEQGIEKASMGDIASKAGYTKGALYANFSSKQDLIRHVARSTDRVTAVEPEDAQELDCATDLPGSPTAPSTNLLSQTGCKKHRRTPTYCLRSSLWRTGFATPNYDRSLQIRYSQAITRSSPRFSDSGRLVPVQHTIPPQSQTLLMSET</sequence>
<feature type="domain" description="HTH tetR-type" evidence="6">
    <location>
        <begin position="45"/>
        <end position="105"/>
    </location>
</feature>
<dbReference type="Proteomes" id="UP000503441">
    <property type="component" value="Chromosome"/>
</dbReference>
<organism evidence="7 8">
    <name type="scientific">Leucobacter coleopterorum</name>
    <dbReference type="NCBI Taxonomy" id="2714933"/>
    <lineage>
        <taxon>Bacteria</taxon>
        <taxon>Bacillati</taxon>
        <taxon>Actinomycetota</taxon>
        <taxon>Actinomycetes</taxon>
        <taxon>Micrococcales</taxon>
        <taxon>Microbacteriaceae</taxon>
        <taxon>Leucobacter</taxon>
    </lineage>
</organism>
<gene>
    <name evidence="7" type="ORF">G7066_10325</name>
</gene>
<protein>
    <submittedName>
        <fullName evidence="7">Helix-turn-helix transcriptional regulator</fullName>
    </submittedName>
</protein>
<dbReference type="PANTHER" id="PTHR30055">
    <property type="entry name" value="HTH-TYPE TRANSCRIPTIONAL REGULATOR RUTR"/>
    <property type="match status" value="1"/>
</dbReference>
<dbReference type="InterPro" id="IPR001647">
    <property type="entry name" value="HTH_TetR"/>
</dbReference>
<dbReference type="SUPFAM" id="SSF46689">
    <property type="entry name" value="Homeodomain-like"/>
    <property type="match status" value="1"/>
</dbReference>
<accession>A0ABX6JZP2</accession>
<reference evidence="7 8" key="1">
    <citation type="submission" date="2020-03" db="EMBL/GenBank/DDBJ databases">
        <title>Leucobacter sp. nov., isolated from beetles.</title>
        <authorList>
            <person name="Hyun D.-W."/>
            <person name="Bae J.-W."/>
        </authorList>
    </citation>
    <scope>NUCLEOTIDE SEQUENCE [LARGE SCALE GENOMIC DNA]</scope>
    <source>
        <strain evidence="7 8">HDW9A</strain>
    </source>
</reference>
<keyword evidence="2 4" id="KW-0238">DNA-binding</keyword>
<dbReference type="PROSITE" id="PS50977">
    <property type="entry name" value="HTH_TETR_2"/>
    <property type="match status" value="1"/>
</dbReference>
<feature type="region of interest" description="Disordered" evidence="5">
    <location>
        <begin position="1"/>
        <end position="46"/>
    </location>
</feature>
<dbReference type="PANTHER" id="PTHR30055:SF234">
    <property type="entry name" value="HTH-TYPE TRANSCRIPTIONAL REGULATOR BETI"/>
    <property type="match status" value="1"/>
</dbReference>
<keyword evidence="1" id="KW-0805">Transcription regulation</keyword>
<evidence type="ECO:0000256" key="1">
    <source>
        <dbReference type="ARBA" id="ARBA00023015"/>
    </source>
</evidence>